<gene>
    <name evidence="3" type="ORF">SAMN05216490_1754</name>
</gene>
<reference evidence="3 4" key="1">
    <citation type="submission" date="2016-10" db="EMBL/GenBank/DDBJ databases">
        <authorList>
            <person name="de Groot N.N."/>
        </authorList>
    </citation>
    <scope>NUCLEOTIDE SEQUENCE [LARGE SCALE GENOMIC DNA]</scope>
    <source>
        <strain evidence="3 4">MP1X4</strain>
    </source>
</reference>
<organism evidence="3 4">
    <name type="scientific">Mucilaginibacter mallensis</name>
    <dbReference type="NCBI Taxonomy" id="652787"/>
    <lineage>
        <taxon>Bacteria</taxon>
        <taxon>Pseudomonadati</taxon>
        <taxon>Bacteroidota</taxon>
        <taxon>Sphingobacteriia</taxon>
        <taxon>Sphingobacteriales</taxon>
        <taxon>Sphingobacteriaceae</taxon>
        <taxon>Mucilaginibacter</taxon>
    </lineage>
</organism>
<dbReference type="SUPFAM" id="SSF110836">
    <property type="entry name" value="Hypothetical protein SAV1430"/>
    <property type="match status" value="1"/>
</dbReference>
<dbReference type="InterPro" id="IPR014824">
    <property type="entry name" value="Nfu/NifU_N"/>
</dbReference>
<accession>A0A1H1UUN7</accession>
<proteinExistence type="inferred from homology"/>
<dbReference type="Proteomes" id="UP000199679">
    <property type="component" value="Chromosome I"/>
</dbReference>
<dbReference type="PIRSF" id="PIRSF036773">
    <property type="entry name" value="HIRIP5"/>
    <property type="match status" value="1"/>
</dbReference>
<name>A0A1H1UUN7_MUCMA</name>
<dbReference type="GO" id="GO:0051536">
    <property type="term" value="F:iron-sulfur cluster binding"/>
    <property type="evidence" value="ECO:0007669"/>
    <property type="project" value="InterPro"/>
</dbReference>
<comment type="similarity">
    <text evidence="1">Belongs to the NifU family.</text>
</comment>
<evidence type="ECO:0000313" key="4">
    <source>
        <dbReference type="Proteomes" id="UP000199679"/>
    </source>
</evidence>
<dbReference type="GO" id="GO:0016226">
    <property type="term" value="P:iron-sulfur cluster assembly"/>
    <property type="evidence" value="ECO:0007669"/>
    <property type="project" value="InterPro"/>
</dbReference>
<dbReference type="AlphaFoldDB" id="A0A1H1UUN7"/>
<dbReference type="PANTHER" id="PTHR11178">
    <property type="entry name" value="IRON-SULFUR CLUSTER SCAFFOLD PROTEIN NFU-RELATED"/>
    <property type="match status" value="1"/>
</dbReference>
<dbReference type="SUPFAM" id="SSF117916">
    <property type="entry name" value="Fe-S cluster assembly (FSCA) domain-like"/>
    <property type="match status" value="1"/>
</dbReference>
<dbReference type="Pfam" id="PF08712">
    <property type="entry name" value="Nfu_N"/>
    <property type="match status" value="1"/>
</dbReference>
<evidence type="ECO:0000256" key="1">
    <source>
        <dbReference type="ARBA" id="ARBA00006420"/>
    </source>
</evidence>
<dbReference type="InterPro" id="IPR034904">
    <property type="entry name" value="FSCA_dom_sf"/>
</dbReference>
<dbReference type="PANTHER" id="PTHR11178:SF1">
    <property type="entry name" value="NFU1 IRON-SULFUR CLUSTER SCAFFOLD HOMOLOG, MITOCHONDRIAL"/>
    <property type="match status" value="1"/>
</dbReference>
<keyword evidence="4" id="KW-1185">Reference proteome</keyword>
<dbReference type="Pfam" id="PF01106">
    <property type="entry name" value="NifU"/>
    <property type="match status" value="1"/>
</dbReference>
<dbReference type="SMART" id="SM00932">
    <property type="entry name" value="Nfu_N"/>
    <property type="match status" value="1"/>
</dbReference>
<evidence type="ECO:0000313" key="3">
    <source>
        <dbReference type="EMBL" id="SDS75796.1"/>
    </source>
</evidence>
<protein>
    <submittedName>
        <fullName evidence="3">Fe-S cluster biogenesis protein NfuA, 4Fe-4S-binding domain</fullName>
    </submittedName>
</protein>
<dbReference type="InterPro" id="IPR035433">
    <property type="entry name" value="NFU1-like"/>
</dbReference>
<dbReference type="Gene3D" id="3.30.300.130">
    <property type="entry name" value="Fe-S cluster assembly (FSCA)"/>
    <property type="match status" value="1"/>
</dbReference>
<dbReference type="InterPro" id="IPR001075">
    <property type="entry name" value="NIF_FeS_clus_asmbl_NifU_C"/>
</dbReference>
<sequence length="193" mass="21107">MLKNLLEKIKMNINVYTESTPNPATMKFIVNKLLINGSADFATKESAEKSPFAKELYKFSFVNGVFFASNFVTVTKTEGSDWDDLLPILKEFVKGAVEAELAVQTEEQPEAGNFEGTDIEVKIQQILHDYVRPAVESDGGAITYKSFGEGVVTVELRGSCSGCPSSTVTLKAGIENLLKRMVPEVTEVVSEAL</sequence>
<dbReference type="InterPro" id="IPR036498">
    <property type="entry name" value="Nfu/NifU_N_sf"/>
</dbReference>
<feature type="domain" description="Scaffold protein Nfu/NifU N-terminal" evidence="2">
    <location>
        <begin position="15"/>
        <end position="100"/>
    </location>
</feature>
<dbReference type="STRING" id="652787.SAMN05216490_1754"/>
<dbReference type="GO" id="GO:0005506">
    <property type="term" value="F:iron ion binding"/>
    <property type="evidence" value="ECO:0007669"/>
    <property type="project" value="InterPro"/>
</dbReference>
<dbReference type="EMBL" id="LT629740">
    <property type="protein sequence ID" value="SDS75796.1"/>
    <property type="molecule type" value="Genomic_DNA"/>
</dbReference>
<evidence type="ECO:0000259" key="2">
    <source>
        <dbReference type="SMART" id="SM00932"/>
    </source>
</evidence>
<dbReference type="Gene3D" id="3.30.1370.70">
    <property type="entry name" value="Scaffold protein Nfu/NifU, N-terminal domain"/>
    <property type="match status" value="1"/>
</dbReference>